<dbReference type="Gene3D" id="1.10.287.130">
    <property type="match status" value="1"/>
</dbReference>
<evidence type="ECO:0000256" key="11">
    <source>
        <dbReference type="ARBA" id="ARBA00022989"/>
    </source>
</evidence>
<reference evidence="17" key="1">
    <citation type="submission" date="2019-10" db="EMBL/GenBank/DDBJ databases">
        <title>Description of Paenibacillus glebae sp. nov.</title>
        <authorList>
            <person name="Carlier A."/>
            <person name="Qi S."/>
        </authorList>
    </citation>
    <scope>NUCLEOTIDE SEQUENCE</scope>
    <source>
        <strain evidence="17">LMG 31456</strain>
    </source>
</reference>
<feature type="transmembrane region" description="Helical" evidence="14">
    <location>
        <begin position="12"/>
        <end position="34"/>
    </location>
</feature>
<evidence type="ECO:0000259" key="15">
    <source>
        <dbReference type="PROSITE" id="PS50109"/>
    </source>
</evidence>
<keyword evidence="10" id="KW-0067">ATP-binding</keyword>
<keyword evidence="7 14" id="KW-0812">Transmembrane</keyword>
<dbReference type="InterPro" id="IPR036097">
    <property type="entry name" value="HisK_dim/P_sf"/>
</dbReference>
<evidence type="ECO:0000256" key="8">
    <source>
        <dbReference type="ARBA" id="ARBA00022741"/>
    </source>
</evidence>
<dbReference type="SMART" id="SM00304">
    <property type="entry name" value="HAMP"/>
    <property type="match status" value="1"/>
</dbReference>
<dbReference type="InterPro" id="IPR003594">
    <property type="entry name" value="HATPase_dom"/>
</dbReference>
<dbReference type="EMBL" id="WHOD01000099">
    <property type="protein sequence ID" value="NOU96529.1"/>
    <property type="molecule type" value="Genomic_DNA"/>
</dbReference>
<evidence type="ECO:0000256" key="9">
    <source>
        <dbReference type="ARBA" id="ARBA00022777"/>
    </source>
</evidence>
<dbReference type="InterPro" id="IPR003660">
    <property type="entry name" value="HAMP_dom"/>
</dbReference>
<evidence type="ECO:0000256" key="4">
    <source>
        <dbReference type="ARBA" id="ARBA00022475"/>
    </source>
</evidence>
<dbReference type="Pfam" id="PF00672">
    <property type="entry name" value="HAMP"/>
    <property type="match status" value="1"/>
</dbReference>
<dbReference type="InterPro" id="IPR036890">
    <property type="entry name" value="HATPase_C_sf"/>
</dbReference>
<dbReference type="PROSITE" id="PS50109">
    <property type="entry name" value="HIS_KIN"/>
    <property type="match status" value="1"/>
</dbReference>
<organism evidence="17 18">
    <name type="scientific">Paenibacillus foliorum</name>
    <dbReference type="NCBI Taxonomy" id="2654974"/>
    <lineage>
        <taxon>Bacteria</taxon>
        <taxon>Bacillati</taxon>
        <taxon>Bacillota</taxon>
        <taxon>Bacilli</taxon>
        <taxon>Bacillales</taxon>
        <taxon>Paenibacillaceae</taxon>
        <taxon>Paenibacillus</taxon>
    </lineage>
</organism>
<evidence type="ECO:0000256" key="1">
    <source>
        <dbReference type="ARBA" id="ARBA00000085"/>
    </source>
</evidence>
<keyword evidence="6" id="KW-0808">Transferase</keyword>
<dbReference type="GO" id="GO:0005886">
    <property type="term" value="C:plasma membrane"/>
    <property type="evidence" value="ECO:0007669"/>
    <property type="project" value="UniProtKB-SubCell"/>
</dbReference>
<accession>A0A972GTD2</accession>
<dbReference type="CDD" id="cd06225">
    <property type="entry name" value="HAMP"/>
    <property type="match status" value="1"/>
</dbReference>
<dbReference type="GO" id="GO:0000155">
    <property type="term" value="F:phosphorelay sensor kinase activity"/>
    <property type="evidence" value="ECO:0007669"/>
    <property type="project" value="InterPro"/>
</dbReference>
<dbReference type="SUPFAM" id="SSF55874">
    <property type="entry name" value="ATPase domain of HSP90 chaperone/DNA topoisomerase II/histidine kinase"/>
    <property type="match status" value="1"/>
</dbReference>
<keyword evidence="18" id="KW-1185">Reference proteome</keyword>
<comment type="caution">
    <text evidence="17">The sequence shown here is derived from an EMBL/GenBank/DDBJ whole genome shotgun (WGS) entry which is preliminary data.</text>
</comment>
<dbReference type="Gene3D" id="6.10.340.10">
    <property type="match status" value="1"/>
</dbReference>
<evidence type="ECO:0000256" key="12">
    <source>
        <dbReference type="ARBA" id="ARBA00023012"/>
    </source>
</evidence>
<protein>
    <recommendedName>
        <fullName evidence="3">histidine kinase</fullName>
        <ecNumber evidence="3">2.7.13.3</ecNumber>
    </recommendedName>
</protein>
<keyword evidence="9" id="KW-0418">Kinase</keyword>
<dbReference type="CDD" id="cd00082">
    <property type="entry name" value="HisKA"/>
    <property type="match status" value="1"/>
</dbReference>
<dbReference type="InterPro" id="IPR003661">
    <property type="entry name" value="HisK_dim/P_dom"/>
</dbReference>
<dbReference type="EC" id="2.7.13.3" evidence="3"/>
<evidence type="ECO:0000256" key="14">
    <source>
        <dbReference type="SAM" id="Phobius"/>
    </source>
</evidence>
<gene>
    <name evidence="17" type="ORF">GC093_25400</name>
</gene>
<dbReference type="InterPro" id="IPR005467">
    <property type="entry name" value="His_kinase_dom"/>
</dbReference>
<dbReference type="Pfam" id="PF02518">
    <property type="entry name" value="HATPase_c"/>
    <property type="match status" value="1"/>
</dbReference>
<evidence type="ECO:0000256" key="10">
    <source>
        <dbReference type="ARBA" id="ARBA00022840"/>
    </source>
</evidence>
<dbReference type="Proteomes" id="UP000641588">
    <property type="component" value="Unassembled WGS sequence"/>
</dbReference>
<keyword evidence="13 14" id="KW-0472">Membrane</keyword>
<dbReference type="PROSITE" id="PS50885">
    <property type="entry name" value="HAMP"/>
    <property type="match status" value="1"/>
</dbReference>
<keyword evidence="5" id="KW-0597">Phosphoprotein</keyword>
<evidence type="ECO:0000256" key="13">
    <source>
        <dbReference type="ARBA" id="ARBA00023136"/>
    </source>
</evidence>
<proteinExistence type="predicted"/>
<dbReference type="PRINTS" id="PR00344">
    <property type="entry name" value="BCTRLSENSOR"/>
</dbReference>
<sequence>MRLSKFRLHHSLRLKILVTFVACLFITSLLQISIDFVTQGFRKIPYTSYESSKNRINGKLALIESELEKAHVTNEITALLNKHSEQDRLILYLTDLEGKVIFHSDGVKESKIDLFQIFYEQKKIITNPDPGSMYTTVMPVKYTEQKLFLVISGPLEAEVGYTYDDSKIVNLLLFFGLFTLTFYLFTARKMKQFQLLNNGVEKIAQGKLSVRLPVKSEDELGTLTRNINDMAGQLEEKMEKERLAEKTKIELITNISHDLRTPLTSIIGYLMLLQENIHKDDSSSPYVQSALNKSNQLKKLIDDLFEYTRLTSKQVFLEKQNIDMVSMLKQMIIEFSPLAETYDIRIVSELPEQKIMLHVDAGTIVRAVDNLLMNALKFSVKPGAIRIDLRKEVSGIVLCVANEGTGMTKEQEERLFERFYKGDESRNGHIMPSGSGLGLSIAQSIVQLHGGDIWLHRTGHYYQFFISIPYDSSNGEDHVGGN</sequence>
<dbReference type="CDD" id="cd00075">
    <property type="entry name" value="HATPase"/>
    <property type="match status" value="1"/>
</dbReference>
<comment type="subcellular location">
    <subcellularLocation>
        <location evidence="2">Cell membrane</location>
        <topology evidence="2">Multi-pass membrane protein</topology>
    </subcellularLocation>
</comment>
<evidence type="ECO:0000313" key="18">
    <source>
        <dbReference type="Proteomes" id="UP000641588"/>
    </source>
</evidence>
<feature type="domain" description="Histidine kinase" evidence="15">
    <location>
        <begin position="254"/>
        <end position="472"/>
    </location>
</feature>
<dbReference type="AlphaFoldDB" id="A0A972GTD2"/>
<evidence type="ECO:0000313" key="17">
    <source>
        <dbReference type="EMBL" id="NOU96529.1"/>
    </source>
</evidence>
<keyword evidence="8" id="KW-0547">Nucleotide-binding</keyword>
<dbReference type="PANTHER" id="PTHR45528:SF8">
    <property type="entry name" value="HISTIDINE KINASE"/>
    <property type="match status" value="1"/>
</dbReference>
<dbReference type="Pfam" id="PF00512">
    <property type="entry name" value="HisKA"/>
    <property type="match status" value="1"/>
</dbReference>
<dbReference type="SUPFAM" id="SSF158472">
    <property type="entry name" value="HAMP domain-like"/>
    <property type="match status" value="1"/>
</dbReference>
<dbReference type="SMART" id="SM00387">
    <property type="entry name" value="HATPase_c"/>
    <property type="match status" value="1"/>
</dbReference>
<keyword evidence="11 14" id="KW-1133">Transmembrane helix</keyword>
<evidence type="ECO:0000256" key="5">
    <source>
        <dbReference type="ARBA" id="ARBA00022553"/>
    </source>
</evidence>
<evidence type="ECO:0000259" key="16">
    <source>
        <dbReference type="PROSITE" id="PS50885"/>
    </source>
</evidence>
<feature type="domain" description="HAMP" evidence="16">
    <location>
        <begin position="187"/>
        <end position="239"/>
    </location>
</feature>
<dbReference type="GO" id="GO:0005524">
    <property type="term" value="F:ATP binding"/>
    <property type="evidence" value="ECO:0007669"/>
    <property type="project" value="UniProtKB-KW"/>
</dbReference>
<dbReference type="SMART" id="SM00388">
    <property type="entry name" value="HisKA"/>
    <property type="match status" value="1"/>
</dbReference>
<keyword evidence="12" id="KW-0902">Two-component regulatory system</keyword>
<dbReference type="PANTHER" id="PTHR45528">
    <property type="entry name" value="SENSOR HISTIDINE KINASE CPXA"/>
    <property type="match status" value="1"/>
</dbReference>
<evidence type="ECO:0000256" key="7">
    <source>
        <dbReference type="ARBA" id="ARBA00022692"/>
    </source>
</evidence>
<keyword evidence="4" id="KW-1003">Cell membrane</keyword>
<dbReference type="FunFam" id="3.30.565.10:FF:000006">
    <property type="entry name" value="Sensor histidine kinase WalK"/>
    <property type="match status" value="1"/>
</dbReference>
<evidence type="ECO:0000256" key="6">
    <source>
        <dbReference type="ARBA" id="ARBA00022679"/>
    </source>
</evidence>
<comment type="catalytic activity">
    <reaction evidence="1">
        <text>ATP + protein L-histidine = ADP + protein N-phospho-L-histidine.</text>
        <dbReference type="EC" id="2.7.13.3"/>
    </reaction>
</comment>
<dbReference type="SUPFAM" id="SSF47384">
    <property type="entry name" value="Homodimeric domain of signal transducing histidine kinase"/>
    <property type="match status" value="1"/>
</dbReference>
<dbReference type="Gene3D" id="3.30.565.10">
    <property type="entry name" value="Histidine kinase-like ATPase, C-terminal domain"/>
    <property type="match status" value="1"/>
</dbReference>
<evidence type="ECO:0000256" key="3">
    <source>
        <dbReference type="ARBA" id="ARBA00012438"/>
    </source>
</evidence>
<dbReference type="InterPro" id="IPR050398">
    <property type="entry name" value="HssS/ArlS-like"/>
</dbReference>
<feature type="transmembrane region" description="Helical" evidence="14">
    <location>
        <begin position="168"/>
        <end position="186"/>
    </location>
</feature>
<dbReference type="InterPro" id="IPR004358">
    <property type="entry name" value="Sig_transdc_His_kin-like_C"/>
</dbReference>
<name>A0A972GTD2_9BACL</name>
<evidence type="ECO:0000256" key="2">
    <source>
        <dbReference type="ARBA" id="ARBA00004651"/>
    </source>
</evidence>